<organism evidence="2 3">
    <name type="scientific">Bifidobacterium pullorum subsp. saeculare DSM 6531 = LMG 14934</name>
    <dbReference type="NCBI Taxonomy" id="1437611"/>
    <lineage>
        <taxon>Bacteria</taxon>
        <taxon>Bacillati</taxon>
        <taxon>Actinomycetota</taxon>
        <taxon>Actinomycetes</taxon>
        <taxon>Bifidobacteriales</taxon>
        <taxon>Bifidobacteriaceae</taxon>
        <taxon>Bifidobacterium</taxon>
    </lineage>
</organism>
<keyword evidence="1" id="KW-1133">Transmembrane helix</keyword>
<comment type="caution">
    <text evidence="2">The sequence shown here is derived from an EMBL/GenBank/DDBJ whole genome shotgun (WGS) entry which is preliminary data.</text>
</comment>
<dbReference type="Pfam" id="PF04854">
    <property type="entry name" value="DUF624"/>
    <property type="match status" value="1"/>
</dbReference>
<dbReference type="RefSeq" id="WP_033508879.1">
    <property type="nucleotide sequence ID" value="NZ_JDTM01000004.1"/>
</dbReference>
<evidence type="ECO:0000256" key="1">
    <source>
        <dbReference type="SAM" id="Phobius"/>
    </source>
</evidence>
<accession>A0A087CQL6</accession>
<reference evidence="2 3" key="1">
    <citation type="submission" date="2014-03" db="EMBL/GenBank/DDBJ databases">
        <title>Genomics of Bifidobacteria.</title>
        <authorList>
            <person name="Ventura M."/>
            <person name="Milani C."/>
            <person name="Lugli G.A."/>
        </authorList>
    </citation>
    <scope>NUCLEOTIDE SEQUENCE [LARGE SCALE GENOMIC DNA]</scope>
    <source>
        <strain evidence="2 3">LMG 14934</strain>
    </source>
</reference>
<evidence type="ECO:0000313" key="3">
    <source>
        <dbReference type="Proteomes" id="UP000029040"/>
    </source>
</evidence>
<feature type="transmembrane region" description="Helical" evidence="1">
    <location>
        <begin position="133"/>
        <end position="155"/>
    </location>
</feature>
<feature type="transmembrane region" description="Helical" evidence="1">
    <location>
        <begin position="101"/>
        <end position="121"/>
    </location>
</feature>
<feature type="transmembrane region" description="Helical" evidence="1">
    <location>
        <begin position="161"/>
        <end position="183"/>
    </location>
</feature>
<dbReference type="AlphaFoldDB" id="A0A087CQL6"/>
<sequence>MTTLFSQDSALMRGMSYLTDAVWLTILTVVACLPVVTIGAAWCASYETARTLGSGEGHMTRRFADAFRSNLVKATGLWLVMGVTGAAIAASWVFIQITPLLVVKFAATILWAIMAVWVWPLQARFENPVGRTLRNALLIGISQIVRTIAVVLVWATFGVLLAASLMLFPQGLFLLVLLGPGLVSLAHEAILRPVIAAYSAGPSAAARS</sequence>
<name>A0A087CQL6_9BIFI</name>
<feature type="transmembrane region" description="Helical" evidence="1">
    <location>
        <begin position="71"/>
        <end position="95"/>
    </location>
</feature>
<evidence type="ECO:0000313" key="2">
    <source>
        <dbReference type="EMBL" id="KFI85566.1"/>
    </source>
</evidence>
<proteinExistence type="predicted"/>
<dbReference type="EMBL" id="JGZM01000008">
    <property type="protein sequence ID" value="KFI85566.1"/>
    <property type="molecule type" value="Genomic_DNA"/>
</dbReference>
<keyword evidence="1" id="KW-0812">Transmembrane</keyword>
<gene>
    <name evidence="2" type="ORF">BSAE_1420</name>
</gene>
<keyword evidence="1" id="KW-0472">Membrane</keyword>
<feature type="transmembrane region" description="Helical" evidence="1">
    <location>
        <begin position="21"/>
        <end position="44"/>
    </location>
</feature>
<protein>
    <submittedName>
        <fullName evidence="2">Putative integral membrane protein</fullName>
    </submittedName>
</protein>
<dbReference type="InterPro" id="IPR006938">
    <property type="entry name" value="DUF624"/>
</dbReference>
<dbReference type="Proteomes" id="UP000029040">
    <property type="component" value="Unassembled WGS sequence"/>
</dbReference>